<dbReference type="PANTHER" id="PTHR39624:SF2">
    <property type="entry name" value="OSMC-LIKE PROTEIN"/>
    <property type="match status" value="1"/>
</dbReference>
<dbReference type="Gene3D" id="3.30.300.20">
    <property type="match status" value="1"/>
</dbReference>
<dbReference type="EMBL" id="PVTD01000001">
    <property type="protein sequence ID" value="PRY26268.1"/>
    <property type="molecule type" value="Genomic_DNA"/>
</dbReference>
<dbReference type="SUPFAM" id="SSF53474">
    <property type="entry name" value="alpha/beta-Hydrolases"/>
    <property type="match status" value="1"/>
</dbReference>
<dbReference type="PANTHER" id="PTHR39624">
    <property type="entry name" value="PROTEIN INVOLVED IN RIMO-MEDIATED BETA-METHYLTHIOLATION OF RIBOSOMAL PROTEIN S12 YCAO"/>
    <property type="match status" value="1"/>
</dbReference>
<dbReference type="Pfam" id="PF12146">
    <property type="entry name" value="Hydrolase_4"/>
    <property type="match status" value="1"/>
</dbReference>
<comment type="caution">
    <text evidence="2">The sequence shown here is derived from an EMBL/GenBank/DDBJ whole genome shotgun (WGS) entry which is preliminary data.</text>
</comment>
<gene>
    <name evidence="2" type="ORF">CLV78_101363</name>
</gene>
<keyword evidence="3" id="KW-1185">Reference proteome</keyword>
<proteinExistence type="predicted"/>
<dbReference type="InterPro" id="IPR015946">
    <property type="entry name" value="KH_dom-like_a/b"/>
</dbReference>
<evidence type="ECO:0000313" key="2">
    <source>
        <dbReference type="EMBL" id="PRY26268.1"/>
    </source>
</evidence>
<feature type="domain" description="Serine aminopeptidase S33" evidence="1">
    <location>
        <begin position="45"/>
        <end position="136"/>
    </location>
</feature>
<organism evidence="2 3">
    <name type="scientific">Aliiruegeria haliotis</name>
    <dbReference type="NCBI Taxonomy" id="1280846"/>
    <lineage>
        <taxon>Bacteria</taxon>
        <taxon>Pseudomonadati</taxon>
        <taxon>Pseudomonadota</taxon>
        <taxon>Alphaproteobacteria</taxon>
        <taxon>Rhodobacterales</taxon>
        <taxon>Roseobacteraceae</taxon>
        <taxon>Aliiruegeria</taxon>
    </lineage>
</organism>
<dbReference type="RefSeq" id="WP_245924803.1">
    <property type="nucleotide sequence ID" value="NZ_PVTD01000001.1"/>
</dbReference>
<reference evidence="2 3" key="1">
    <citation type="submission" date="2018-03" db="EMBL/GenBank/DDBJ databases">
        <title>Genomic Encyclopedia of Archaeal and Bacterial Type Strains, Phase II (KMG-II): from individual species to whole genera.</title>
        <authorList>
            <person name="Goeker M."/>
        </authorList>
    </citation>
    <scope>NUCLEOTIDE SEQUENCE [LARGE SCALE GENOMIC DNA]</scope>
    <source>
        <strain evidence="2 3">DSM 29328</strain>
    </source>
</reference>
<dbReference type="InterPro" id="IPR022742">
    <property type="entry name" value="Hydrolase_4"/>
</dbReference>
<dbReference type="Proteomes" id="UP000239480">
    <property type="component" value="Unassembled WGS sequence"/>
</dbReference>
<protein>
    <submittedName>
        <fullName evidence="2">Putative redox protein</fullName>
    </submittedName>
</protein>
<name>A0A2T0RYN1_9RHOB</name>
<dbReference type="Pfam" id="PF02566">
    <property type="entry name" value="OsmC"/>
    <property type="match status" value="1"/>
</dbReference>
<evidence type="ECO:0000259" key="1">
    <source>
        <dbReference type="Pfam" id="PF12146"/>
    </source>
</evidence>
<dbReference type="InterPro" id="IPR029058">
    <property type="entry name" value="AB_hydrolase_fold"/>
</dbReference>
<dbReference type="InterPro" id="IPR036102">
    <property type="entry name" value="OsmC/Ohrsf"/>
</dbReference>
<accession>A0A2T0RYN1</accession>
<evidence type="ECO:0000313" key="3">
    <source>
        <dbReference type="Proteomes" id="UP000239480"/>
    </source>
</evidence>
<dbReference type="InterPro" id="IPR003718">
    <property type="entry name" value="OsmC/Ohr_fam"/>
</dbReference>
<sequence>MHRITFPGADGDTLAARLDRPEGPHLATAVFAHCFSCSKDIAAARRIAQRLAAMGIAVLRFDFTGLGHSGGEFENTTFQSNAGDLVAAAKWLEGEGMAPELLIGHSLGGAAVLRAAGEIPSSQAVVTLGAPFDPGHVTHNFADTLPDIAEQGVAEVRLGGRPFRIGQEFVEDVLDCDLTDRIANLGKALLVLHAPLDATVGIDNAARIFTAAKHPKSFVTLDDADHLISRAEDAEYAAEVIAAWAGRYLDLRPPAPPPGAPEGVVRSSEADPDGFLQDINAGPLHHALADEPLAYGGTDRGMSPYGYLSAALAACTSMTLRMYARRKGWPLEHVAVDVTHDKVHAQDSDLTGPNRIDLFTREIRLEGPLDDEMRARLLDIADRCPVHKTLEAGAKVKTALA</sequence>
<dbReference type="AlphaFoldDB" id="A0A2T0RYN1"/>
<dbReference type="Gene3D" id="3.40.50.1820">
    <property type="entry name" value="alpha/beta hydrolase"/>
    <property type="match status" value="1"/>
</dbReference>
<dbReference type="SUPFAM" id="SSF82784">
    <property type="entry name" value="OsmC-like"/>
    <property type="match status" value="1"/>
</dbReference>